<dbReference type="PROSITE" id="PS50928">
    <property type="entry name" value="ABC_TM1"/>
    <property type="match status" value="1"/>
</dbReference>
<evidence type="ECO:0000256" key="7">
    <source>
        <dbReference type="RuleBase" id="RU363032"/>
    </source>
</evidence>
<dbReference type="RefSeq" id="WP_059210904.1">
    <property type="nucleotide sequence ID" value="NZ_KQ948676.1"/>
</dbReference>
<dbReference type="GO" id="GO:0055085">
    <property type="term" value="P:transmembrane transport"/>
    <property type="evidence" value="ECO:0007669"/>
    <property type="project" value="InterPro"/>
</dbReference>
<keyword evidence="6 7" id="KW-0472">Membrane</keyword>
<name>A0A117QWT0_9ACTN</name>
<keyword evidence="2 7" id="KW-0813">Transport</keyword>
<comment type="caution">
    <text evidence="9">The sequence shown here is derived from an EMBL/GenBank/DDBJ whole genome shotgun (WGS) entry which is preliminary data.</text>
</comment>
<dbReference type="PANTHER" id="PTHR30151">
    <property type="entry name" value="ALKANE SULFONATE ABC TRANSPORTER-RELATED, MEMBRANE SUBUNIT"/>
    <property type="match status" value="1"/>
</dbReference>
<dbReference type="AlphaFoldDB" id="A0A117QWT0"/>
<feature type="transmembrane region" description="Helical" evidence="7">
    <location>
        <begin position="129"/>
        <end position="151"/>
    </location>
</feature>
<feature type="transmembrane region" description="Helical" evidence="7">
    <location>
        <begin position="37"/>
        <end position="61"/>
    </location>
</feature>
<dbReference type="Gene3D" id="1.10.3720.10">
    <property type="entry name" value="MetI-like"/>
    <property type="match status" value="1"/>
</dbReference>
<dbReference type="GO" id="GO:0005886">
    <property type="term" value="C:plasma membrane"/>
    <property type="evidence" value="ECO:0007669"/>
    <property type="project" value="UniProtKB-SubCell"/>
</dbReference>
<dbReference type="EMBL" id="LMWU01000062">
    <property type="protein sequence ID" value="KUN58290.1"/>
    <property type="molecule type" value="Genomic_DNA"/>
</dbReference>
<feature type="transmembrane region" description="Helical" evidence="7">
    <location>
        <begin position="257"/>
        <end position="283"/>
    </location>
</feature>
<keyword evidence="3" id="KW-1003">Cell membrane</keyword>
<dbReference type="CDD" id="cd06261">
    <property type="entry name" value="TM_PBP2"/>
    <property type="match status" value="1"/>
</dbReference>
<feature type="transmembrane region" description="Helical" evidence="7">
    <location>
        <begin position="157"/>
        <end position="178"/>
    </location>
</feature>
<organism evidence="9 10">
    <name type="scientific">Streptomyces canus</name>
    <dbReference type="NCBI Taxonomy" id="58343"/>
    <lineage>
        <taxon>Bacteria</taxon>
        <taxon>Bacillati</taxon>
        <taxon>Actinomycetota</taxon>
        <taxon>Actinomycetes</taxon>
        <taxon>Kitasatosporales</taxon>
        <taxon>Streptomycetaceae</taxon>
        <taxon>Streptomyces</taxon>
        <taxon>Streptomyces aurantiacus group</taxon>
    </lineage>
</organism>
<gene>
    <name evidence="9" type="ORF">AQJ46_43645</name>
</gene>
<comment type="subcellular location">
    <subcellularLocation>
        <location evidence="1 7">Cell membrane</location>
        <topology evidence="1 7">Multi-pass membrane protein</topology>
    </subcellularLocation>
</comment>
<sequence>MSADITVTARTEEPVPTTDVARAAPAARGRRRRVRPAALLTPLGSLGAAIGVWYAASYLLLSPARRFLVPPPQQVLTVSFLDWTHLQPMLQALWLTAQVALVGLLIASVLGVTAAVLMSRARWLERSLYPYAVVLQTVPILAIVPLIGLWFGFGFTSRVVVCVLIALFPMIANTLFGIQSVDRAHHDLFTLQRAGRWARLRKLELPAALPSVFTGLRTSSGLSVIGAIVGDMFFKQGEPGIGTLLDVYRSRLQSEDLFAAIILASLFGVVVFAVFTLVARLAVGSWHASADRP</sequence>
<dbReference type="InterPro" id="IPR000515">
    <property type="entry name" value="MetI-like"/>
</dbReference>
<feature type="transmembrane region" description="Helical" evidence="7">
    <location>
        <begin position="92"/>
        <end position="117"/>
    </location>
</feature>
<evidence type="ECO:0000313" key="10">
    <source>
        <dbReference type="Proteomes" id="UP000053669"/>
    </source>
</evidence>
<evidence type="ECO:0000256" key="3">
    <source>
        <dbReference type="ARBA" id="ARBA00022475"/>
    </source>
</evidence>
<dbReference type="InterPro" id="IPR035906">
    <property type="entry name" value="MetI-like_sf"/>
</dbReference>
<dbReference type="Pfam" id="PF00528">
    <property type="entry name" value="BPD_transp_1"/>
    <property type="match status" value="1"/>
</dbReference>
<dbReference type="PANTHER" id="PTHR30151:SF41">
    <property type="entry name" value="ABC TRANSPORTER PERMEASE PROTEIN"/>
    <property type="match status" value="1"/>
</dbReference>
<evidence type="ECO:0000256" key="6">
    <source>
        <dbReference type="ARBA" id="ARBA00023136"/>
    </source>
</evidence>
<dbReference type="SUPFAM" id="SSF161098">
    <property type="entry name" value="MetI-like"/>
    <property type="match status" value="1"/>
</dbReference>
<evidence type="ECO:0000256" key="2">
    <source>
        <dbReference type="ARBA" id="ARBA00022448"/>
    </source>
</evidence>
<keyword evidence="4 7" id="KW-0812">Transmembrane</keyword>
<feature type="domain" description="ABC transmembrane type-1" evidence="8">
    <location>
        <begin position="93"/>
        <end position="279"/>
    </location>
</feature>
<evidence type="ECO:0000256" key="5">
    <source>
        <dbReference type="ARBA" id="ARBA00022989"/>
    </source>
</evidence>
<dbReference type="Proteomes" id="UP000053669">
    <property type="component" value="Unassembled WGS sequence"/>
</dbReference>
<keyword evidence="5 7" id="KW-1133">Transmembrane helix</keyword>
<comment type="similarity">
    <text evidence="7">Belongs to the binding-protein-dependent transport system permease family.</text>
</comment>
<evidence type="ECO:0000256" key="4">
    <source>
        <dbReference type="ARBA" id="ARBA00022692"/>
    </source>
</evidence>
<dbReference type="STRING" id="58343.AQJ46_43645"/>
<accession>A0A117QWT0</accession>
<evidence type="ECO:0000256" key="1">
    <source>
        <dbReference type="ARBA" id="ARBA00004651"/>
    </source>
</evidence>
<evidence type="ECO:0000259" key="8">
    <source>
        <dbReference type="PROSITE" id="PS50928"/>
    </source>
</evidence>
<reference evidence="9 10" key="1">
    <citation type="submission" date="2015-10" db="EMBL/GenBank/DDBJ databases">
        <title>Draft genome sequence of Streptomyces canus DSM 40017, type strain for the species Streptomyces canus.</title>
        <authorList>
            <person name="Ruckert C."/>
            <person name="Winkler A."/>
            <person name="Kalinowski J."/>
            <person name="Kampfer P."/>
            <person name="Glaeser S."/>
        </authorList>
    </citation>
    <scope>NUCLEOTIDE SEQUENCE [LARGE SCALE GENOMIC DNA]</scope>
    <source>
        <strain evidence="9 10">DSM 40017</strain>
    </source>
</reference>
<proteinExistence type="inferred from homology"/>
<evidence type="ECO:0000313" key="9">
    <source>
        <dbReference type="EMBL" id="KUN58290.1"/>
    </source>
</evidence>
<protein>
    <submittedName>
        <fullName evidence="9">Nitrate ABC transporter permease</fullName>
    </submittedName>
</protein>